<sequence>MTKTGFIFMFIFIGLLSLQGQVRKISIINKSSENRNTRLSIPVSHRATASHNAETEESGETALYRDIIRKHTWYEGVGDTITQEVANRLPYYFRLSMRNRQGHWQHVQAMHQDSMTCKHNISPYVIDKKNAAETDNIEWRINVNRITQWFMTSDLSGNEIVEERAYDKDGTLIYSFIPVKISDNTIVGSYNDAWGLPADMRSDSTTTYGSVVSITYDRCGRDSVINYLDGQGLGKYNPNGVDRECYLYDDKDRVIRVTSHNVTGDNIRDNWGNCGNLYIYDDENNICSVIRVDENLEPMRMPSLRASGLRTFIRCDTRKDEYGRDVESVFMDEFGNNDTTSSGLHKIVYRYAPDGVITETTYYDIEGNVMTEENASR</sequence>
<accession>A0A9D9H750</accession>
<comment type="caution">
    <text evidence="1">The sequence shown here is derived from an EMBL/GenBank/DDBJ whole genome shotgun (WGS) entry which is preliminary data.</text>
</comment>
<gene>
    <name evidence="1" type="ORF">IAC54_00720</name>
</gene>
<dbReference type="Proteomes" id="UP000823636">
    <property type="component" value="Unassembled WGS sequence"/>
</dbReference>
<protein>
    <recommendedName>
        <fullName evidence="3">RHS repeat protein</fullName>
    </recommendedName>
</protein>
<organism evidence="1 2">
    <name type="scientific">Candidatus Caccoplasma merdipullorum</name>
    <dbReference type="NCBI Taxonomy" id="2840718"/>
    <lineage>
        <taxon>Bacteria</taxon>
        <taxon>Pseudomonadati</taxon>
        <taxon>Bacteroidota</taxon>
        <taxon>Bacteroidia</taxon>
        <taxon>Bacteroidales</taxon>
        <taxon>Bacteroidaceae</taxon>
        <taxon>Bacteroidaceae incertae sedis</taxon>
        <taxon>Candidatus Caccoplasma</taxon>
    </lineage>
</organism>
<evidence type="ECO:0000313" key="2">
    <source>
        <dbReference type="Proteomes" id="UP000823636"/>
    </source>
</evidence>
<dbReference type="EMBL" id="JADIMW010000006">
    <property type="protein sequence ID" value="MBO8437408.1"/>
    <property type="molecule type" value="Genomic_DNA"/>
</dbReference>
<dbReference type="AlphaFoldDB" id="A0A9D9H750"/>
<reference evidence="1" key="2">
    <citation type="journal article" date="2021" name="PeerJ">
        <title>Extensive microbial diversity within the chicken gut microbiome revealed by metagenomics and culture.</title>
        <authorList>
            <person name="Gilroy R."/>
            <person name="Ravi A."/>
            <person name="Getino M."/>
            <person name="Pursley I."/>
            <person name="Horton D.L."/>
            <person name="Alikhan N.F."/>
            <person name="Baker D."/>
            <person name="Gharbi K."/>
            <person name="Hall N."/>
            <person name="Watson M."/>
            <person name="Adriaenssens E.M."/>
            <person name="Foster-Nyarko E."/>
            <person name="Jarju S."/>
            <person name="Secka A."/>
            <person name="Antonio M."/>
            <person name="Oren A."/>
            <person name="Chaudhuri R.R."/>
            <person name="La Ragione R."/>
            <person name="Hildebrand F."/>
            <person name="Pallen M.J."/>
        </authorList>
    </citation>
    <scope>NUCLEOTIDE SEQUENCE</scope>
    <source>
        <strain evidence="1">G3-4614</strain>
    </source>
</reference>
<name>A0A9D9H750_9BACT</name>
<dbReference type="Gene3D" id="2.180.10.10">
    <property type="entry name" value="RHS repeat-associated core"/>
    <property type="match status" value="1"/>
</dbReference>
<proteinExistence type="predicted"/>
<reference evidence="1" key="1">
    <citation type="submission" date="2020-10" db="EMBL/GenBank/DDBJ databases">
        <authorList>
            <person name="Gilroy R."/>
        </authorList>
    </citation>
    <scope>NUCLEOTIDE SEQUENCE</scope>
    <source>
        <strain evidence="1">G3-4614</strain>
    </source>
</reference>
<evidence type="ECO:0000313" key="1">
    <source>
        <dbReference type="EMBL" id="MBO8437408.1"/>
    </source>
</evidence>
<evidence type="ECO:0008006" key="3">
    <source>
        <dbReference type="Google" id="ProtNLM"/>
    </source>
</evidence>